<gene>
    <name evidence="3" type="ORF">CBR_g34962</name>
</gene>
<keyword evidence="4" id="KW-1185">Reference proteome</keyword>
<evidence type="ECO:0000256" key="1">
    <source>
        <dbReference type="SAM" id="Coils"/>
    </source>
</evidence>
<feature type="region of interest" description="Disordered" evidence="2">
    <location>
        <begin position="276"/>
        <end position="298"/>
    </location>
</feature>
<dbReference type="AlphaFoldDB" id="A0A388LK29"/>
<evidence type="ECO:0000256" key="2">
    <source>
        <dbReference type="SAM" id="MobiDB-lite"/>
    </source>
</evidence>
<evidence type="ECO:0000313" key="4">
    <source>
        <dbReference type="Proteomes" id="UP000265515"/>
    </source>
</evidence>
<feature type="region of interest" description="Disordered" evidence="2">
    <location>
        <begin position="109"/>
        <end position="129"/>
    </location>
</feature>
<accession>A0A388LK29</accession>
<name>A0A388LK29_CHABU</name>
<dbReference type="EMBL" id="BFEA01000412">
    <property type="protein sequence ID" value="GBG82593.1"/>
    <property type="molecule type" value="Genomic_DNA"/>
</dbReference>
<keyword evidence="1" id="KW-0175">Coiled coil</keyword>
<feature type="region of interest" description="Disordered" evidence="2">
    <location>
        <begin position="54"/>
        <end position="86"/>
    </location>
</feature>
<evidence type="ECO:0000313" key="3">
    <source>
        <dbReference type="EMBL" id="GBG82593.1"/>
    </source>
</evidence>
<comment type="caution">
    <text evidence="3">The sequence shown here is derived from an EMBL/GenBank/DDBJ whole genome shotgun (WGS) entry which is preliminary data.</text>
</comment>
<protein>
    <recommendedName>
        <fullName evidence="5">CCHC-type domain-containing protein</fullName>
    </recommendedName>
</protein>
<reference evidence="3 4" key="1">
    <citation type="journal article" date="2018" name="Cell">
        <title>The Chara Genome: Secondary Complexity and Implications for Plant Terrestrialization.</title>
        <authorList>
            <person name="Nishiyama T."/>
            <person name="Sakayama H."/>
            <person name="Vries J.D."/>
            <person name="Buschmann H."/>
            <person name="Saint-Marcoux D."/>
            <person name="Ullrich K.K."/>
            <person name="Haas F.B."/>
            <person name="Vanderstraeten L."/>
            <person name="Becker D."/>
            <person name="Lang D."/>
            <person name="Vosolsobe S."/>
            <person name="Rombauts S."/>
            <person name="Wilhelmsson P.K.I."/>
            <person name="Janitza P."/>
            <person name="Kern R."/>
            <person name="Heyl A."/>
            <person name="Rumpler F."/>
            <person name="Villalobos L.I.A.C."/>
            <person name="Clay J.M."/>
            <person name="Skokan R."/>
            <person name="Toyoda A."/>
            <person name="Suzuki Y."/>
            <person name="Kagoshima H."/>
            <person name="Schijlen E."/>
            <person name="Tajeshwar N."/>
            <person name="Catarino B."/>
            <person name="Hetherington A.J."/>
            <person name="Saltykova A."/>
            <person name="Bonnot C."/>
            <person name="Breuninger H."/>
            <person name="Symeonidi A."/>
            <person name="Radhakrishnan G.V."/>
            <person name="Van Nieuwerburgh F."/>
            <person name="Deforce D."/>
            <person name="Chang C."/>
            <person name="Karol K.G."/>
            <person name="Hedrich R."/>
            <person name="Ulvskov P."/>
            <person name="Glockner G."/>
            <person name="Delwiche C.F."/>
            <person name="Petrasek J."/>
            <person name="Van de Peer Y."/>
            <person name="Friml J."/>
            <person name="Beilby M."/>
            <person name="Dolan L."/>
            <person name="Kohara Y."/>
            <person name="Sugano S."/>
            <person name="Fujiyama A."/>
            <person name="Delaux P.-M."/>
            <person name="Quint M."/>
            <person name="TheiBen G."/>
            <person name="Hagemann M."/>
            <person name="Harholt J."/>
            <person name="Dunand C."/>
            <person name="Zachgo S."/>
            <person name="Langdale J."/>
            <person name="Maumus F."/>
            <person name="Straeten D.V.D."/>
            <person name="Gould S.B."/>
            <person name="Rensing S.A."/>
        </authorList>
    </citation>
    <scope>NUCLEOTIDE SEQUENCE [LARGE SCALE GENOMIC DNA]</scope>
    <source>
        <strain evidence="3 4">S276</strain>
    </source>
</reference>
<organism evidence="3 4">
    <name type="scientific">Chara braunii</name>
    <name type="common">Braun's stonewort</name>
    <dbReference type="NCBI Taxonomy" id="69332"/>
    <lineage>
        <taxon>Eukaryota</taxon>
        <taxon>Viridiplantae</taxon>
        <taxon>Streptophyta</taxon>
        <taxon>Charophyceae</taxon>
        <taxon>Charales</taxon>
        <taxon>Characeae</taxon>
        <taxon>Chara</taxon>
    </lineage>
</organism>
<dbReference type="Proteomes" id="UP000265515">
    <property type="component" value="Unassembled WGS sequence"/>
</dbReference>
<feature type="compositionally biased region" description="Polar residues" evidence="2">
    <location>
        <begin position="55"/>
        <end position="86"/>
    </location>
</feature>
<dbReference type="Gramene" id="GBG82593">
    <property type="protein sequence ID" value="GBG82593"/>
    <property type="gene ID" value="CBR_g34962"/>
</dbReference>
<evidence type="ECO:0008006" key="5">
    <source>
        <dbReference type="Google" id="ProtNLM"/>
    </source>
</evidence>
<sequence length="298" mass="33311">MAGLGPGRNGCYPCGATNHWVHGCPHRGQRPVATGANTIPTPAPLLALIPPNGSAAASTANYAPSLPSQHPTGSAGTSSYGNQSRPNWWGRNQEKLDMCYNRCMEDREREVKRREEEQRVKKEKEEEEKRLKWKREREKFEADMGQRLEKKLSELGASIKGKRTHEGPAAGGMEDELTRLKRENEELKKKLGALMNQTGDGKVMYLQQEIMDLRKQVTNRQVNADAVFVVKQEISEMKLSTLMKVNLEKEVAGLRKEVSLLQGQNEQTTVEANQWRDEALRPGNKRGNVAVNTPGDPG</sequence>
<feature type="coiled-coil region" evidence="1">
    <location>
        <begin position="170"/>
        <end position="197"/>
    </location>
</feature>
<proteinExistence type="predicted"/>